<dbReference type="EMBL" id="CP007055">
    <property type="protein sequence ID" value="AHF98910.1"/>
    <property type="molecule type" value="Genomic_DNA"/>
</dbReference>
<dbReference type="Proteomes" id="UP000019024">
    <property type="component" value="Chromosome"/>
</dbReference>
<organism evidence="2 3">
    <name type="scientific">Halostagnicola larsenii XH-48</name>
    <dbReference type="NCBI Taxonomy" id="797299"/>
    <lineage>
        <taxon>Archaea</taxon>
        <taxon>Methanobacteriati</taxon>
        <taxon>Methanobacteriota</taxon>
        <taxon>Stenosarchaea group</taxon>
        <taxon>Halobacteria</taxon>
        <taxon>Halobacteriales</taxon>
        <taxon>Natrialbaceae</taxon>
        <taxon>Halostagnicola</taxon>
    </lineage>
</organism>
<dbReference type="RefSeq" id="WP_049952109.1">
    <property type="nucleotide sequence ID" value="NZ_CP007055.1"/>
</dbReference>
<dbReference type="GeneID" id="25144533"/>
<dbReference type="STRING" id="797299.HALLA_08585"/>
<proteinExistence type="predicted"/>
<dbReference type="HOGENOM" id="CLU_208829_0_0_2"/>
<dbReference type="KEGG" id="hlr:HALLA_08585"/>
<gene>
    <name evidence="2" type="ORF">HALLA_08585</name>
</gene>
<evidence type="ECO:0000313" key="2">
    <source>
        <dbReference type="EMBL" id="AHF98910.1"/>
    </source>
</evidence>
<protein>
    <submittedName>
        <fullName evidence="2">Uncharacterized protein</fullName>
    </submittedName>
</protein>
<feature type="transmembrane region" description="Helical" evidence="1">
    <location>
        <begin position="31"/>
        <end position="52"/>
    </location>
</feature>
<keyword evidence="3" id="KW-1185">Reference proteome</keyword>
<accession>W0JJJ8</accession>
<sequence>MNVTQIGLGLALLGVSSLTLAGPALLDSSAVGYAVPVVAAALAAGALVLGVVRADADARAY</sequence>
<keyword evidence="1" id="KW-1133">Transmembrane helix</keyword>
<evidence type="ECO:0000313" key="3">
    <source>
        <dbReference type="Proteomes" id="UP000019024"/>
    </source>
</evidence>
<reference evidence="2 3" key="1">
    <citation type="submission" date="2014-01" db="EMBL/GenBank/DDBJ databases">
        <authorList>
            <consortium name="DOE Joint Genome Institute"/>
            <person name="Anderson I."/>
            <person name="Huntemann M."/>
            <person name="Han J."/>
            <person name="Chen A."/>
            <person name="Kyrpides N."/>
            <person name="Mavromatis K."/>
            <person name="Markowitz V."/>
            <person name="Palaniappan K."/>
            <person name="Ivanova N."/>
            <person name="Schaumberg A."/>
            <person name="Pati A."/>
            <person name="Liolios K."/>
            <person name="Nordberg H.P."/>
            <person name="Cantor M.N."/>
            <person name="Hua S.X."/>
            <person name="Woyke T."/>
        </authorList>
    </citation>
    <scope>NUCLEOTIDE SEQUENCE [LARGE SCALE GENOMIC DNA]</scope>
    <source>
        <strain evidence="2 3">XH-48</strain>
    </source>
</reference>
<evidence type="ECO:0000256" key="1">
    <source>
        <dbReference type="SAM" id="Phobius"/>
    </source>
</evidence>
<keyword evidence="1" id="KW-0472">Membrane</keyword>
<keyword evidence="1" id="KW-0812">Transmembrane</keyword>
<name>W0JJJ8_9EURY</name>
<dbReference type="AlphaFoldDB" id="W0JJJ8"/>